<protein>
    <submittedName>
        <fullName evidence="18">Zinc finger protein 423 homolog</fullName>
    </submittedName>
</protein>
<dbReference type="Proteomes" id="UP000694872">
    <property type="component" value="Unplaced"/>
</dbReference>
<keyword evidence="8" id="KW-0221">Differentiation</keyword>
<feature type="domain" description="C2H2-type" evidence="17">
    <location>
        <begin position="278"/>
        <end position="306"/>
    </location>
</feature>
<feature type="region of interest" description="Disordered" evidence="16">
    <location>
        <begin position="1"/>
        <end position="144"/>
    </location>
</feature>
<sequence length="1038" mass="113556">MSRRKQAKPRSLKPEDEEWNEEGNENEEMVTNEENPEDAEVTEADCDENDKIEDGDIKLEEDAEGTVKQENEDDYEDNVPDADIKSESMDSFESEALGSVGSVASTAGSSWPSSTEPSPSPASTPTSADAPDGDADGEPPYTLGATEHTPYQCPFCDKAFPRHFYLKKHEQTHSDQMPFRCEFCSRLFKHKRSRDRHVKLHTGDRKYRCAHCESAFSRSDHLKIHMKTHDNQKPFQCTVCNRGYNTAAALTSHMQGHKRDRATRDPRETRDHDRRRTTRCLHCGDAFRRPEMLQAHMATAHGMDAASLTPPRRVASQPPPTLLACIYCTRDTFTSMEQLQLHVRAAHSALLNGDAIMTPALEQPTPTDLSRRTSDDVTIAKRPKSSSESTTPQTALSPSTLLCNQCDAALPDFEAFRAHVKGHLEEGGELSRSSPAPCVHCGATFADVAATERHLAAHYLAVSCEYTCHSCVRSFPTPDDLQKHLFDLHAHHLYRCSLCKEVFDSKVAIQVHFAVAHSGESKVWVCRPCGAGGGGGAGCTMRSEAEGAAHVRARHGGARCRCGALLAAPRRHYRCPAPACPDTFAVQYLLERHMQMHHAVMQQTLNGEMVRPKRLDNNNVEGEDACSPCASGAGGVGGAGGAGGVGGTGSLAGEGVGEERRRKNGAVALQCAYCGERTRSRAELEAHTRAHAGAARHKCLICDEVLPSAGVLAEHKLSHCKVIAGDTCSRCRARLPSEEAFLGHMARHHPALPAPCVVCRQTLASEAEARLHARFHLRPNDDEQRCAICLRPLTKSETGEGVRACSACYARHATPRPAPAADHDCRLCRRSLGSPTRLQAHLIEHTFAGIGAFTCYLCSAVFTSAAGLQRHLPEHAAAPRPYDCARCGLKFFFRAEHDNHAFVHIEEAEMRHLPEHAAAPRPYDCARCGLKFFFRAELDNHAFVHIEEAEMAQRAFYEAYARGAASAWAALAPPPPDAAPAPSVSTPVPLAAEHPVKIEPEIKEERNTEEYIEVSSPPPPLAPASPAAVVKQEHGEQD</sequence>
<evidence type="ECO:0000256" key="3">
    <source>
        <dbReference type="ARBA" id="ARBA00022473"/>
    </source>
</evidence>
<dbReference type="FunFam" id="3.30.160.60:FF:000446">
    <property type="entry name" value="Zinc finger protein"/>
    <property type="match status" value="1"/>
</dbReference>
<evidence type="ECO:0000256" key="5">
    <source>
        <dbReference type="ARBA" id="ARBA00022723"/>
    </source>
</evidence>
<feature type="region of interest" description="Disordered" evidence="16">
    <location>
        <begin position="252"/>
        <end position="275"/>
    </location>
</feature>
<feature type="compositionally biased region" description="Acidic residues" evidence="16">
    <location>
        <begin position="15"/>
        <end position="51"/>
    </location>
</feature>
<evidence type="ECO:0000256" key="11">
    <source>
        <dbReference type="ARBA" id="ARBA00023125"/>
    </source>
</evidence>
<proteinExistence type="inferred from homology"/>
<dbReference type="GO" id="GO:0005634">
    <property type="term" value="C:nucleus"/>
    <property type="evidence" value="ECO:0007669"/>
    <property type="project" value="UniProtKB-SubCell"/>
</dbReference>
<evidence type="ECO:0000256" key="8">
    <source>
        <dbReference type="ARBA" id="ARBA00022782"/>
    </source>
</evidence>
<evidence type="ECO:0000256" key="15">
    <source>
        <dbReference type="PROSITE-ProRule" id="PRU00042"/>
    </source>
</evidence>
<feature type="compositionally biased region" description="Basic and acidic residues" evidence="16">
    <location>
        <begin position="52"/>
        <end position="70"/>
    </location>
</feature>
<dbReference type="SUPFAM" id="SSF57667">
    <property type="entry name" value="beta-beta-alpha zinc fingers"/>
    <property type="match status" value="7"/>
</dbReference>
<keyword evidence="3" id="KW-0217">Developmental protein</keyword>
<accession>A0AAJ6ZMS3</accession>
<dbReference type="GeneID" id="106123895"/>
<dbReference type="Gene3D" id="3.30.160.60">
    <property type="entry name" value="Classic Zinc Finger"/>
    <property type="match status" value="10"/>
</dbReference>
<evidence type="ECO:0000256" key="2">
    <source>
        <dbReference type="ARBA" id="ARBA00006991"/>
    </source>
</evidence>
<keyword evidence="9" id="KW-0862">Zinc</keyword>
<evidence type="ECO:0000256" key="14">
    <source>
        <dbReference type="ARBA" id="ARBA00023242"/>
    </source>
</evidence>
<name>A0AAJ6ZMS3_PAPXU</name>
<feature type="domain" description="C2H2-type" evidence="17">
    <location>
        <begin position="179"/>
        <end position="206"/>
    </location>
</feature>
<keyword evidence="5" id="KW-0479">Metal-binding</keyword>
<evidence type="ECO:0000256" key="9">
    <source>
        <dbReference type="ARBA" id="ARBA00022833"/>
    </source>
</evidence>
<evidence type="ECO:0000256" key="10">
    <source>
        <dbReference type="ARBA" id="ARBA00023015"/>
    </source>
</evidence>
<gene>
    <name evidence="18" type="primary">LOC106123895</name>
</gene>
<feature type="compositionally biased region" description="Basic residues" evidence="16">
    <location>
        <begin position="1"/>
        <end position="11"/>
    </location>
</feature>
<feature type="domain" description="C2H2-type" evidence="17">
    <location>
        <begin position="207"/>
        <end position="234"/>
    </location>
</feature>
<dbReference type="PROSITE" id="PS00028">
    <property type="entry name" value="ZINC_FINGER_C2H2_1"/>
    <property type="match status" value="14"/>
</dbReference>
<dbReference type="InterPro" id="IPR036236">
    <property type="entry name" value="Znf_C2H2_sf"/>
</dbReference>
<feature type="compositionally biased region" description="Polar residues" evidence="16">
    <location>
        <begin position="386"/>
        <end position="397"/>
    </location>
</feature>
<feature type="compositionally biased region" description="Basic and acidic residues" evidence="16">
    <location>
        <begin position="262"/>
        <end position="274"/>
    </location>
</feature>
<feature type="domain" description="C2H2-type" evidence="17">
    <location>
        <begin position="923"/>
        <end position="950"/>
    </location>
</feature>
<dbReference type="FunFam" id="3.30.160.60:FF:001182">
    <property type="entry name" value="Zinc finger, C2H2 type"/>
    <property type="match status" value="1"/>
</dbReference>
<dbReference type="GO" id="GO:0008270">
    <property type="term" value="F:zinc ion binding"/>
    <property type="evidence" value="ECO:0007669"/>
    <property type="project" value="UniProtKB-KW"/>
</dbReference>
<evidence type="ECO:0000256" key="6">
    <source>
        <dbReference type="ARBA" id="ARBA00022737"/>
    </source>
</evidence>
<dbReference type="CTD" id="36609"/>
<evidence type="ECO:0000259" key="17">
    <source>
        <dbReference type="PROSITE" id="PS50157"/>
    </source>
</evidence>
<dbReference type="AlphaFoldDB" id="A0AAJ6ZMS3"/>
<feature type="region of interest" description="Disordered" evidence="16">
    <location>
        <begin position="358"/>
        <end position="397"/>
    </location>
</feature>
<feature type="domain" description="C2H2-type" evidence="17">
    <location>
        <begin position="466"/>
        <end position="490"/>
    </location>
</feature>
<evidence type="ECO:0000256" key="13">
    <source>
        <dbReference type="ARBA" id="ARBA00023163"/>
    </source>
</evidence>
<evidence type="ECO:0000313" key="18">
    <source>
        <dbReference type="RefSeq" id="XP_013175763.1"/>
    </source>
</evidence>
<feature type="compositionally biased region" description="Low complexity" evidence="16">
    <location>
        <begin position="980"/>
        <end position="992"/>
    </location>
</feature>
<evidence type="ECO:0000256" key="1">
    <source>
        <dbReference type="ARBA" id="ARBA00004123"/>
    </source>
</evidence>
<dbReference type="PANTHER" id="PTHR24379">
    <property type="entry name" value="KRAB AND ZINC FINGER DOMAIN-CONTAINING"/>
    <property type="match status" value="1"/>
</dbReference>
<feature type="compositionally biased region" description="Basic and acidic residues" evidence="16">
    <location>
        <begin position="994"/>
        <end position="1009"/>
    </location>
</feature>
<feature type="domain" description="C2H2-type" evidence="17">
    <location>
        <begin position="494"/>
        <end position="522"/>
    </location>
</feature>
<keyword evidence="11" id="KW-0238">DNA-binding</keyword>
<dbReference type="PROSITE" id="PS50157">
    <property type="entry name" value="ZINC_FINGER_C2H2_2"/>
    <property type="match status" value="12"/>
</dbReference>
<evidence type="ECO:0000256" key="7">
    <source>
        <dbReference type="ARBA" id="ARBA00022771"/>
    </source>
</evidence>
<keyword evidence="10" id="KW-0805">Transcription regulation</keyword>
<feature type="domain" description="C2H2-type" evidence="17">
    <location>
        <begin position="882"/>
        <end position="909"/>
    </location>
</feature>
<keyword evidence="12" id="KW-0010">Activator</keyword>
<feature type="compositionally biased region" description="Acidic residues" evidence="16">
    <location>
        <begin position="71"/>
        <end position="80"/>
    </location>
</feature>
<keyword evidence="4" id="KW-0678">Repressor</keyword>
<feature type="domain" description="C2H2-type" evidence="17">
    <location>
        <begin position="151"/>
        <end position="178"/>
    </location>
</feature>
<feature type="domain" description="C2H2-type" evidence="17">
    <location>
        <begin position="573"/>
        <end position="597"/>
    </location>
</feature>
<dbReference type="Pfam" id="PF12874">
    <property type="entry name" value="zf-met"/>
    <property type="match status" value="1"/>
</dbReference>
<feature type="compositionally biased region" description="Low complexity" evidence="16">
    <location>
        <begin position="98"/>
        <end position="130"/>
    </location>
</feature>
<reference evidence="18" key="1">
    <citation type="submission" date="2025-08" db="UniProtKB">
        <authorList>
            <consortium name="RefSeq"/>
        </authorList>
    </citation>
    <scope>IDENTIFICATION</scope>
</reference>
<dbReference type="KEGG" id="pxu:106123895"/>
<dbReference type="SMART" id="SM00355">
    <property type="entry name" value="ZnF_C2H2"/>
    <property type="match status" value="19"/>
</dbReference>
<feature type="compositionally biased region" description="Basic and acidic residues" evidence="16">
    <location>
        <begin position="369"/>
        <end position="379"/>
    </location>
</feature>
<dbReference type="PANTHER" id="PTHR24379:SF128">
    <property type="entry name" value="C2H2-TYPE DOMAIN-CONTAINING PROTEIN"/>
    <property type="match status" value="1"/>
</dbReference>
<dbReference type="Pfam" id="PF00096">
    <property type="entry name" value="zf-C2H2"/>
    <property type="match status" value="4"/>
</dbReference>
<evidence type="ECO:0000256" key="12">
    <source>
        <dbReference type="ARBA" id="ARBA00023159"/>
    </source>
</evidence>
<keyword evidence="6" id="KW-0677">Repeat</keyword>
<feature type="domain" description="C2H2-type" evidence="17">
    <location>
        <begin position="853"/>
        <end position="880"/>
    </location>
</feature>
<dbReference type="InterPro" id="IPR013087">
    <property type="entry name" value="Znf_C2H2_type"/>
</dbReference>
<keyword evidence="7 15" id="KW-0863">Zinc-finger</keyword>
<evidence type="ECO:0000256" key="16">
    <source>
        <dbReference type="SAM" id="MobiDB-lite"/>
    </source>
</evidence>
<keyword evidence="13" id="KW-0804">Transcription</keyword>
<feature type="domain" description="C2H2-type" evidence="17">
    <location>
        <begin position="669"/>
        <end position="696"/>
    </location>
</feature>
<organism evidence="18">
    <name type="scientific">Papilio xuthus</name>
    <name type="common">Asian swallowtail butterfly</name>
    <dbReference type="NCBI Taxonomy" id="66420"/>
    <lineage>
        <taxon>Eukaryota</taxon>
        <taxon>Metazoa</taxon>
        <taxon>Ecdysozoa</taxon>
        <taxon>Arthropoda</taxon>
        <taxon>Hexapoda</taxon>
        <taxon>Insecta</taxon>
        <taxon>Pterygota</taxon>
        <taxon>Neoptera</taxon>
        <taxon>Endopterygota</taxon>
        <taxon>Lepidoptera</taxon>
        <taxon>Glossata</taxon>
        <taxon>Ditrysia</taxon>
        <taxon>Papilionoidea</taxon>
        <taxon>Papilionidae</taxon>
        <taxon>Papilioninae</taxon>
        <taxon>Papilio</taxon>
    </lineage>
</organism>
<dbReference type="RefSeq" id="XP_013175763.1">
    <property type="nucleotide sequence ID" value="XM_013320309.1"/>
</dbReference>
<comment type="subcellular location">
    <subcellularLocation>
        <location evidence="1">Nucleus</location>
    </subcellularLocation>
</comment>
<feature type="domain" description="C2H2-type" evidence="17">
    <location>
        <begin position="235"/>
        <end position="262"/>
    </location>
</feature>
<keyword evidence="14" id="KW-0539">Nucleus</keyword>
<feature type="region of interest" description="Disordered" evidence="16">
    <location>
        <begin position="975"/>
        <end position="1038"/>
    </location>
</feature>
<comment type="similarity">
    <text evidence="2">Belongs to the krueppel C2H2-type zinc-finger protein family.</text>
</comment>
<evidence type="ECO:0000256" key="4">
    <source>
        <dbReference type="ARBA" id="ARBA00022491"/>
    </source>
</evidence>